<evidence type="ECO:0000313" key="3">
    <source>
        <dbReference type="Proteomes" id="UP000177392"/>
    </source>
</evidence>
<reference evidence="2 3" key="1">
    <citation type="journal article" date="2016" name="Nat. Commun.">
        <title>Thousands of microbial genomes shed light on interconnected biogeochemical processes in an aquifer system.</title>
        <authorList>
            <person name="Anantharaman K."/>
            <person name="Brown C.T."/>
            <person name="Hug L.A."/>
            <person name="Sharon I."/>
            <person name="Castelle C.J."/>
            <person name="Probst A.J."/>
            <person name="Thomas B.C."/>
            <person name="Singh A."/>
            <person name="Wilkins M.J."/>
            <person name="Karaoz U."/>
            <person name="Brodie E.L."/>
            <person name="Williams K.H."/>
            <person name="Hubbard S.S."/>
            <person name="Banfield J.F."/>
        </authorList>
    </citation>
    <scope>NUCLEOTIDE SEQUENCE [LARGE SCALE GENOMIC DNA]</scope>
</reference>
<name>A0A1G2K1P0_9BACT</name>
<proteinExistence type="predicted"/>
<dbReference type="SMART" id="SM01234">
    <property type="entry name" value="Haemolytic"/>
    <property type="match status" value="1"/>
</dbReference>
<dbReference type="Pfam" id="PF01809">
    <property type="entry name" value="YidD"/>
    <property type="match status" value="1"/>
</dbReference>
<dbReference type="Proteomes" id="UP000177392">
    <property type="component" value="Unassembled WGS sequence"/>
</dbReference>
<accession>A0A1G2K1P0</accession>
<evidence type="ECO:0000313" key="2">
    <source>
        <dbReference type="EMBL" id="OGZ93305.1"/>
    </source>
</evidence>
<evidence type="ECO:0000256" key="1">
    <source>
        <dbReference type="SAM" id="MobiDB-lite"/>
    </source>
</evidence>
<protein>
    <submittedName>
        <fullName evidence="2">Membrane protein insertion efficiency factor YidD</fullName>
    </submittedName>
</protein>
<dbReference type="EMBL" id="MHQB01000041">
    <property type="protein sequence ID" value="OGZ93305.1"/>
    <property type="molecule type" value="Genomic_DNA"/>
</dbReference>
<dbReference type="PANTHER" id="PTHR33383">
    <property type="entry name" value="MEMBRANE PROTEIN INSERTION EFFICIENCY FACTOR-RELATED"/>
    <property type="match status" value="1"/>
</dbReference>
<dbReference type="AlphaFoldDB" id="A0A1G2K1P0"/>
<dbReference type="PANTHER" id="PTHR33383:SF1">
    <property type="entry name" value="MEMBRANE PROTEIN INSERTION EFFICIENCY FACTOR-RELATED"/>
    <property type="match status" value="1"/>
</dbReference>
<gene>
    <name evidence="2" type="ORF">A2131_02025</name>
</gene>
<feature type="compositionally biased region" description="Basic residues" evidence="1">
    <location>
        <begin position="61"/>
        <end position="75"/>
    </location>
</feature>
<comment type="caution">
    <text evidence="2">The sequence shown here is derived from an EMBL/GenBank/DDBJ whole genome shotgun (WGS) entry which is preliminary data.</text>
</comment>
<organism evidence="2 3">
    <name type="scientific">Candidatus Sungbacteria bacterium GWC2_49_10</name>
    <dbReference type="NCBI Taxonomy" id="1802263"/>
    <lineage>
        <taxon>Bacteria</taxon>
        <taxon>Candidatus Sungiibacteriota</taxon>
    </lineage>
</organism>
<dbReference type="InterPro" id="IPR002696">
    <property type="entry name" value="Membr_insert_effic_factor_YidD"/>
</dbReference>
<feature type="region of interest" description="Disordered" evidence="1">
    <location>
        <begin position="53"/>
        <end position="75"/>
    </location>
</feature>
<sequence>MFIQSASVLSSNAGCRYFPSCSEYARTSVSQYGLFRGSVMSLTRVASCNPFSRGGYDPVPRRSREKRRNAIRTEL</sequence>
<dbReference type="NCBIfam" id="TIGR00278">
    <property type="entry name" value="membrane protein insertion efficiency factor YidD"/>
    <property type="match status" value="1"/>
</dbReference>